<dbReference type="InterPro" id="IPR036291">
    <property type="entry name" value="NAD(P)-bd_dom_sf"/>
</dbReference>
<dbReference type="SUPFAM" id="SSF51735">
    <property type="entry name" value="NAD(P)-binding Rossmann-fold domains"/>
    <property type="match status" value="1"/>
</dbReference>
<dbReference type="Proteomes" id="UP000738359">
    <property type="component" value="Unassembled WGS sequence"/>
</dbReference>
<keyword evidence="3" id="KW-1185">Reference proteome</keyword>
<evidence type="ECO:0000313" key="3">
    <source>
        <dbReference type="Proteomes" id="UP000738359"/>
    </source>
</evidence>
<feature type="domain" description="NAD(P)-binding" evidence="1">
    <location>
        <begin position="7"/>
        <end position="228"/>
    </location>
</feature>
<dbReference type="InterPro" id="IPR016040">
    <property type="entry name" value="NAD(P)-bd_dom"/>
</dbReference>
<accession>A0A9P6J2L4</accession>
<dbReference type="PANTHER" id="PTHR15020">
    <property type="entry name" value="FLAVIN REDUCTASE-RELATED"/>
    <property type="match status" value="1"/>
</dbReference>
<protein>
    <recommendedName>
        <fullName evidence="1">NAD(P)-binding domain-containing protein</fullName>
    </recommendedName>
</protein>
<dbReference type="AlphaFoldDB" id="A0A9P6J2L4"/>
<comment type="caution">
    <text evidence="2">The sequence shown here is derived from an EMBL/GenBank/DDBJ whole genome shotgun (WGS) entry which is preliminary data.</text>
</comment>
<reference evidence="2" key="1">
    <citation type="journal article" date="2020" name="Fungal Divers.">
        <title>Resolving the Mortierellaceae phylogeny through synthesis of multi-gene phylogenetics and phylogenomics.</title>
        <authorList>
            <person name="Vandepol N."/>
            <person name="Liber J."/>
            <person name="Desiro A."/>
            <person name="Na H."/>
            <person name="Kennedy M."/>
            <person name="Barry K."/>
            <person name="Grigoriev I.V."/>
            <person name="Miller A.N."/>
            <person name="O'Donnell K."/>
            <person name="Stajich J.E."/>
            <person name="Bonito G."/>
        </authorList>
    </citation>
    <scope>NUCLEOTIDE SEQUENCE</scope>
    <source>
        <strain evidence="2">CK1249</strain>
    </source>
</reference>
<name>A0A9P6J2L4_MORAP</name>
<dbReference type="EMBL" id="JAAAHY010000830">
    <property type="protein sequence ID" value="KAF9956583.1"/>
    <property type="molecule type" value="Genomic_DNA"/>
</dbReference>
<proteinExistence type="predicted"/>
<dbReference type="Gene3D" id="3.40.50.720">
    <property type="entry name" value="NAD(P)-binding Rossmann-like Domain"/>
    <property type="match status" value="1"/>
</dbReference>
<sequence length="250" mass="27562">MRVLVLGGSGNVGKLVLQQLLGRGHDVRAIVRTPESMPTSLSSEPKLSLIKANLLELSVDDLSTHVKGCDAVICTLGHNMNYGRIPAIGVWLNPHDLVVRATQMVCDSINKVQPANPIKFIILNTVGVLNPDGSDKHVRSGFEKRAVAFMSAALPPYTDSVRSAQYISTQVGTGHKHIEWTAVRPDSFIDGDVSEYTVLDTITHPFYVAEKITKANIAHFMCELMDDPIKWAQWKFKMPVLIDTHQPAKK</sequence>
<organism evidence="2 3">
    <name type="scientific">Mortierella alpina</name>
    <name type="common">Oleaginous fungus</name>
    <name type="synonym">Mortierella renispora</name>
    <dbReference type="NCBI Taxonomy" id="64518"/>
    <lineage>
        <taxon>Eukaryota</taxon>
        <taxon>Fungi</taxon>
        <taxon>Fungi incertae sedis</taxon>
        <taxon>Mucoromycota</taxon>
        <taxon>Mortierellomycotina</taxon>
        <taxon>Mortierellomycetes</taxon>
        <taxon>Mortierellales</taxon>
        <taxon>Mortierellaceae</taxon>
        <taxon>Mortierella</taxon>
    </lineage>
</organism>
<evidence type="ECO:0000313" key="2">
    <source>
        <dbReference type="EMBL" id="KAF9956583.1"/>
    </source>
</evidence>
<evidence type="ECO:0000259" key="1">
    <source>
        <dbReference type="Pfam" id="PF13460"/>
    </source>
</evidence>
<dbReference type="PANTHER" id="PTHR15020:SF11">
    <property type="entry name" value="OS06G0360300 PROTEIN"/>
    <property type="match status" value="1"/>
</dbReference>
<dbReference type="OrthoDB" id="10254221at2759"/>
<dbReference type="Pfam" id="PF13460">
    <property type="entry name" value="NAD_binding_10"/>
    <property type="match status" value="1"/>
</dbReference>
<gene>
    <name evidence="2" type="ORF">BGZ70_009836</name>
</gene>